<dbReference type="Proteomes" id="UP000620124">
    <property type="component" value="Unassembled WGS sequence"/>
</dbReference>
<keyword evidence="1" id="KW-1133">Transmembrane helix</keyword>
<comment type="caution">
    <text evidence="3">The sequence shown here is derived from an EMBL/GenBank/DDBJ whole genome shotgun (WGS) entry which is preliminary data.</text>
</comment>
<evidence type="ECO:0000313" key="3">
    <source>
        <dbReference type="EMBL" id="KAF7336266.1"/>
    </source>
</evidence>
<feature type="transmembrane region" description="Helical" evidence="1">
    <location>
        <begin position="44"/>
        <end position="69"/>
    </location>
</feature>
<proteinExistence type="predicted"/>
<feature type="transmembrane region" description="Helical" evidence="1">
    <location>
        <begin position="89"/>
        <end position="110"/>
    </location>
</feature>
<dbReference type="EMBL" id="JACAZI010000023">
    <property type="protein sequence ID" value="KAF7336266.1"/>
    <property type="molecule type" value="Genomic_DNA"/>
</dbReference>
<dbReference type="Pfam" id="PF20152">
    <property type="entry name" value="DUF6534"/>
    <property type="match status" value="1"/>
</dbReference>
<dbReference type="InterPro" id="IPR045339">
    <property type="entry name" value="DUF6534"/>
</dbReference>
<reference evidence="3" key="1">
    <citation type="submission" date="2020-05" db="EMBL/GenBank/DDBJ databases">
        <title>Mycena genomes resolve the evolution of fungal bioluminescence.</title>
        <authorList>
            <person name="Tsai I.J."/>
        </authorList>
    </citation>
    <scope>NUCLEOTIDE SEQUENCE</scope>
    <source>
        <strain evidence="3">CCC161011</strain>
    </source>
</reference>
<protein>
    <recommendedName>
        <fullName evidence="2">DUF6534 domain-containing protein</fullName>
    </recommendedName>
</protein>
<sequence>MPTLPVVAFVLGGWDFGVAGDLLLQGIIFAQFAHYTTLYAHDILLLRVFVWGLLVLTTLKSAQGLAVLWSQNVRYFLELEAAVDLYQTAWFLEINVSFVAVIAFYVQMFFCHRLWVISSKNIYMVVLTTVLFVVALLAAFVSTRFTIAKDHLQVDNWIAVHLGTVFAGDLLLCSSTTYFLLRHSKDGLPQTAGILNALLKLTIQSAAPAAICAFLGLIASQIPTRTGDLSFWTMLAIMTNSWLPKLYAFSALWTLNSRKGIARSGARMTSSEWHRYTENHLNVGHGIASRLGRSIEVRTPGLHVSPVLGSGTTMGSLQ</sequence>
<feature type="transmembrane region" description="Helical" evidence="1">
    <location>
        <begin position="122"/>
        <end position="145"/>
    </location>
</feature>
<dbReference type="PANTHER" id="PTHR40465">
    <property type="entry name" value="CHROMOSOME 1, WHOLE GENOME SHOTGUN SEQUENCE"/>
    <property type="match status" value="1"/>
</dbReference>
<keyword evidence="1" id="KW-0472">Membrane</keyword>
<gene>
    <name evidence="3" type="ORF">MVEN_02174800</name>
</gene>
<feature type="transmembrane region" description="Helical" evidence="1">
    <location>
        <begin position="231"/>
        <end position="255"/>
    </location>
</feature>
<dbReference type="PANTHER" id="PTHR40465:SF1">
    <property type="entry name" value="DUF6534 DOMAIN-CONTAINING PROTEIN"/>
    <property type="match status" value="1"/>
</dbReference>
<dbReference type="OrthoDB" id="3268841at2759"/>
<feature type="domain" description="DUF6534" evidence="2">
    <location>
        <begin position="167"/>
        <end position="259"/>
    </location>
</feature>
<keyword evidence="4" id="KW-1185">Reference proteome</keyword>
<name>A0A8H7CH89_9AGAR</name>
<feature type="transmembrane region" description="Helical" evidence="1">
    <location>
        <begin position="193"/>
        <end position="219"/>
    </location>
</feature>
<feature type="transmembrane region" description="Helical" evidence="1">
    <location>
        <begin position="157"/>
        <end position="181"/>
    </location>
</feature>
<evidence type="ECO:0000256" key="1">
    <source>
        <dbReference type="SAM" id="Phobius"/>
    </source>
</evidence>
<keyword evidence="1" id="KW-0812">Transmembrane</keyword>
<feature type="transmembrane region" description="Helical" evidence="1">
    <location>
        <begin position="6"/>
        <end position="32"/>
    </location>
</feature>
<evidence type="ECO:0000259" key="2">
    <source>
        <dbReference type="Pfam" id="PF20152"/>
    </source>
</evidence>
<accession>A0A8H7CH89</accession>
<dbReference type="AlphaFoldDB" id="A0A8H7CH89"/>
<evidence type="ECO:0000313" key="4">
    <source>
        <dbReference type="Proteomes" id="UP000620124"/>
    </source>
</evidence>
<organism evidence="3 4">
    <name type="scientific">Mycena venus</name>
    <dbReference type="NCBI Taxonomy" id="2733690"/>
    <lineage>
        <taxon>Eukaryota</taxon>
        <taxon>Fungi</taxon>
        <taxon>Dikarya</taxon>
        <taxon>Basidiomycota</taxon>
        <taxon>Agaricomycotina</taxon>
        <taxon>Agaricomycetes</taxon>
        <taxon>Agaricomycetidae</taxon>
        <taxon>Agaricales</taxon>
        <taxon>Marasmiineae</taxon>
        <taxon>Mycenaceae</taxon>
        <taxon>Mycena</taxon>
    </lineage>
</organism>